<dbReference type="EMBL" id="VJMJ01000187">
    <property type="protein sequence ID" value="KAF0727865.1"/>
    <property type="molecule type" value="Genomic_DNA"/>
</dbReference>
<keyword evidence="2" id="KW-1185">Reference proteome</keyword>
<proteinExistence type="predicted"/>
<evidence type="ECO:0000313" key="1">
    <source>
        <dbReference type="EMBL" id="KAF0727865.1"/>
    </source>
</evidence>
<comment type="caution">
    <text evidence="1">The sequence shown here is derived from an EMBL/GenBank/DDBJ whole genome shotgun (WGS) entry which is preliminary data.</text>
</comment>
<sequence length="125" mass="14345">MKASGIPPHLAIASEIKLLGRIFKLSKPSDQRQSLFYSYQSQQEISQTCGLNWWLESAVRSPRNPHQHKQYISPQENGCGNRGRWGMVNSIMWCCLVGVFLPKLRQLILAAKLRRLTNLLPKTRQ</sequence>
<evidence type="ECO:0000313" key="2">
    <source>
        <dbReference type="Proteomes" id="UP000481153"/>
    </source>
</evidence>
<dbReference type="AlphaFoldDB" id="A0A6G0WKQ9"/>
<organism evidence="1 2">
    <name type="scientific">Aphanomyces euteiches</name>
    <dbReference type="NCBI Taxonomy" id="100861"/>
    <lineage>
        <taxon>Eukaryota</taxon>
        <taxon>Sar</taxon>
        <taxon>Stramenopiles</taxon>
        <taxon>Oomycota</taxon>
        <taxon>Saprolegniomycetes</taxon>
        <taxon>Saprolegniales</taxon>
        <taxon>Verrucalvaceae</taxon>
        <taxon>Aphanomyces</taxon>
    </lineage>
</organism>
<gene>
    <name evidence="1" type="ORF">Ae201684_014204</name>
</gene>
<reference evidence="1 2" key="1">
    <citation type="submission" date="2019-07" db="EMBL/GenBank/DDBJ databases">
        <title>Genomics analysis of Aphanomyces spp. identifies a new class of oomycete effector associated with host adaptation.</title>
        <authorList>
            <person name="Gaulin E."/>
        </authorList>
    </citation>
    <scope>NUCLEOTIDE SEQUENCE [LARGE SCALE GENOMIC DNA]</scope>
    <source>
        <strain evidence="1 2">ATCC 201684</strain>
    </source>
</reference>
<protein>
    <submittedName>
        <fullName evidence="1">Uncharacterized protein</fullName>
    </submittedName>
</protein>
<dbReference type="Proteomes" id="UP000481153">
    <property type="component" value="Unassembled WGS sequence"/>
</dbReference>
<accession>A0A6G0WKQ9</accession>
<name>A0A6G0WKQ9_9STRA</name>